<keyword evidence="1" id="KW-1133">Transmembrane helix</keyword>
<proteinExistence type="predicted"/>
<keyword evidence="1" id="KW-0472">Membrane</keyword>
<dbReference type="AlphaFoldDB" id="A0A290ZED5"/>
<feature type="transmembrane region" description="Helical" evidence="1">
    <location>
        <begin position="117"/>
        <end position="136"/>
    </location>
</feature>
<feature type="transmembrane region" description="Helical" evidence="1">
    <location>
        <begin position="25"/>
        <end position="50"/>
    </location>
</feature>
<dbReference type="InterPro" id="IPR010390">
    <property type="entry name" value="ABC-2_transporter-like"/>
</dbReference>
<name>A0A290ZED5_9PSEU</name>
<dbReference type="EMBL" id="CP023445">
    <property type="protein sequence ID" value="ATE57329.1"/>
    <property type="molecule type" value="Genomic_DNA"/>
</dbReference>
<evidence type="ECO:0000256" key="1">
    <source>
        <dbReference type="SAM" id="Phobius"/>
    </source>
</evidence>
<feature type="transmembrane region" description="Helical" evidence="1">
    <location>
        <begin position="175"/>
        <end position="197"/>
    </location>
</feature>
<dbReference type="Pfam" id="PF06182">
    <property type="entry name" value="ABC2_membrane_6"/>
    <property type="match status" value="1"/>
</dbReference>
<feature type="transmembrane region" description="Helical" evidence="1">
    <location>
        <begin position="228"/>
        <end position="249"/>
    </location>
</feature>
<accession>A0A290ZED5</accession>
<gene>
    <name evidence="2" type="ORF">CNX65_31825</name>
</gene>
<dbReference type="KEGG" id="apre:CNX65_31825"/>
<dbReference type="RefSeq" id="WP_096497041.1">
    <property type="nucleotide sequence ID" value="NZ_CP023445.1"/>
</dbReference>
<feature type="transmembrane region" description="Helical" evidence="1">
    <location>
        <begin position="62"/>
        <end position="78"/>
    </location>
</feature>
<dbReference type="PANTHER" id="PTHR36832:SF2">
    <property type="entry name" value="INTEGRAL MEMBRANE PROTEIN"/>
    <property type="match status" value="1"/>
</dbReference>
<dbReference type="Proteomes" id="UP000218505">
    <property type="component" value="Chromosome"/>
</dbReference>
<keyword evidence="1" id="KW-0812">Transmembrane</keyword>
<feature type="transmembrane region" description="Helical" evidence="1">
    <location>
        <begin position="142"/>
        <end position="163"/>
    </location>
</feature>
<reference evidence="2" key="1">
    <citation type="submission" date="2017-09" db="EMBL/GenBank/DDBJ databases">
        <title>Complete Genome Sequence of ansamitocin-producing Bacterium Actinosynnema pretiosum X47.</title>
        <authorList>
            <person name="Cao G."/>
            <person name="Zong G."/>
            <person name="Zhong C."/>
            <person name="Fu J."/>
        </authorList>
    </citation>
    <scope>NUCLEOTIDE SEQUENCE [LARGE SCALE GENOMIC DNA]</scope>
    <source>
        <strain evidence="2">X47</strain>
    </source>
</reference>
<evidence type="ECO:0000313" key="2">
    <source>
        <dbReference type="EMBL" id="ATE57329.1"/>
    </source>
</evidence>
<dbReference type="PANTHER" id="PTHR36832">
    <property type="entry name" value="SLR1174 PROTEIN-RELATED"/>
    <property type="match status" value="1"/>
</dbReference>
<organism evidence="2 3">
    <name type="scientific">Actinosynnema pretiosum</name>
    <dbReference type="NCBI Taxonomy" id="42197"/>
    <lineage>
        <taxon>Bacteria</taxon>
        <taxon>Bacillati</taxon>
        <taxon>Actinomycetota</taxon>
        <taxon>Actinomycetes</taxon>
        <taxon>Pseudonocardiales</taxon>
        <taxon>Pseudonocardiaceae</taxon>
        <taxon>Actinosynnema</taxon>
    </lineage>
</organism>
<sequence>MRVRAYARLALAGFRRYSTYRRATFAGIAANVMFGLLRTAVLTAAIAPVGHGGGYDTTATTTYVWLGQGLMAFVVLWGDSTLSDRIRTGNIVVDLYRPWHLQAALFAQDVGRACHAALARLLPPVAVGALFFPFRWPAPELLPVFGVSAVLGLVVSFNIRFMINCTAFWLLDNRGLLSVYGVVIPLLSGLAVPLAFLPEWGRDLLWSTPFPAILQAPVDVFLGVGSPWLLLSHQVVSAIGTSALGHLVLRTAVHRVVVQGG</sequence>
<evidence type="ECO:0000313" key="3">
    <source>
        <dbReference type="Proteomes" id="UP000218505"/>
    </source>
</evidence>
<keyword evidence="3" id="KW-1185">Reference proteome</keyword>
<protein>
    <submittedName>
        <fullName evidence="2">ABC transporter permease</fullName>
    </submittedName>
</protein>